<accession>A0A8D8ZBV6</accession>
<protein>
    <submittedName>
        <fullName evidence="2">Uncharacterized protein</fullName>
    </submittedName>
</protein>
<reference evidence="2" key="1">
    <citation type="submission" date="2021-05" db="EMBL/GenBank/DDBJ databases">
        <authorList>
            <person name="Alioto T."/>
            <person name="Alioto T."/>
            <person name="Gomez Garrido J."/>
        </authorList>
    </citation>
    <scope>NUCLEOTIDE SEQUENCE</scope>
</reference>
<name>A0A8D8ZBV6_9HEMI</name>
<proteinExistence type="predicted"/>
<dbReference type="AlphaFoldDB" id="A0A8D8ZBV6"/>
<evidence type="ECO:0000313" key="2">
    <source>
        <dbReference type="EMBL" id="CAG6744978.1"/>
    </source>
</evidence>
<sequence>MPMTKQQHQPMNPVRVQQLLQAQQKDTYPPNGPFSLIVTVPQRIDPKSNSPFHQGLVQGQPAFLSTPNLQSTVDQPAYLSTPNQSTVDQPACQLLDLLVYP</sequence>
<evidence type="ECO:0000256" key="1">
    <source>
        <dbReference type="SAM" id="MobiDB-lite"/>
    </source>
</evidence>
<dbReference type="EMBL" id="HBUF01480445">
    <property type="protein sequence ID" value="CAG6744978.1"/>
    <property type="molecule type" value="Transcribed_RNA"/>
</dbReference>
<organism evidence="2">
    <name type="scientific">Cacopsylla melanoneura</name>
    <dbReference type="NCBI Taxonomy" id="428564"/>
    <lineage>
        <taxon>Eukaryota</taxon>
        <taxon>Metazoa</taxon>
        <taxon>Ecdysozoa</taxon>
        <taxon>Arthropoda</taxon>
        <taxon>Hexapoda</taxon>
        <taxon>Insecta</taxon>
        <taxon>Pterygota</taxon>
        <taxon>Neoptera</taxon>
        <taxon>Paraneoptera</taxon>
        <taxon>Hemiptera</taxon>
        <taxon>Sternorrhyncha</taxon>
        <taxon>Psylloidea</taxon>
        <taxon>Psyllidae</taxon>
        <taxon>Psyllinae</taxon>
        <taxon>Cacopsylla</taxon>
    </lineage>
</organism>
<feature type="region of interest" description="Disordered" evidence="1">
    <location>
        <begin position="66"/>
        <end position="86"/>
    </location>
</feature>